<evidence type="ECO:0000313" key="8">
    <source>
        <dbReference type="EMBL" id="QDT05792.1"/>
    </source>
</evidence>
<feature type="compositionally biased region" description="Basic residues" evidence="1">
    <location>
        <begin position="231"/>
        <end position="241"/>
    </location>
</feature>
<dbReference type="EMBL" id="CP036525">
    <property type="protein sequence ID" value="QDT04387.1"/>
    <property type="molecule type" value="Genomic_DNA"/>
</dbReference>
<dbReference type="EMBL" id="CP036525">
    <property type="protein sequence ID" value="QDT03642.1"/>
    <property type="molecule type" value="Genomic_DNA"/>
</dbReference>
<dbReference type="EMBL" id="CP036525">
    <property type="protein sequence ID" value="QDT05840.1"/>
    <property type="molecule type" value="Genomic_DNA"/>
</dbReference>
<dbReference type="EMBL" id="CP036525">
    <property type="protein sequence ID" value="QDT05826.1"/>
    <property type="molecule type" value="Genomic_DNA"/>
</dbReference>
<dbReference type="Proteomes" id="UP000318538">
    <property type="component" value="Chromosome"/>
</dbReference>
<evidence type="ECO:0000313" key="10">
    <source>
        <dbReference type="EMBL" id="QDT05826.1"/>
    </source>
</evidence>
<dbReference type="Pfam" id="PF05598">
    <property type="entry name" value="DUF772"/>
    <property type="match status" value="1"/>
</dbReference>
<reference evidence="10 14" key="1">
    <citation type="submission" date="2019-02" db="EMBL/GenBank/DDBJ databases">
        <title>Deep-cultivation of Planctomycetes and their phenomic and genomic characterization uncovers novel biology.</title>
        <authorList>
            <person name="Wiegand S."/>
            <person name="Jogler M."/>
            <person name="Boedeker C."/>
            <person name="Pinto D."/>
            <person name="Vollmers J."/>
            <person name="Rivas-Marin E."/>
            <person name="Kohn T."/>
            <person name="Peeters S.H."/>
            <person name="Heuer A."/>
            <person name="Rast P."/>
            <person name="Oberbeckmann S."/>
            <person name="Bunk B."/>
            <person name="Jeske O."/>
            <person name="Meyerdierks A."/>
            <person name="Storesund J.E."/>
            <person name="Kallscheuer N."/>
            <person name="Luecker S."/>
            <person name="Lage O.M."/>
            <person name="Pohl T."/>
            <person name="Merkel B.J."/>
            <person name="Hornburger P."/>
            <person name="Mueller R.-W."/>
            <person name="Bruemmer F."/>
            <person name="Labrenz M."/>
            <person name="Spormann A.M."/>
            <person name="Op den Camp H."/>
            <person name="Overmann J."/>
            <person name="Amann R."/>
            <person name="Jetten M.S.M."/>
            <person name="Mascher T."/>
            <person name="Medema M.H."/>
            <person name="Devos D.P."/>
            <person name="Kaster A.-K."/>
            <person name="Ovreas L."/>
            <person name="Rohde M."/>
            <person name="Galperin M.Y."/>
            <person name="Jogler C."/>
        </authorList>
    </citation>
    <scope>NUCLEOTIDE SEQUENCE [LARGE SCALE GENOMIC DNA]</scope>
    <source>
        <strain evidence="10 14">K22_7</strain>
    </source>
</reference>
<evidence type="ECO:0000259" key="2">
    <source>
        <dbReference type="Pfam" id="PF01609"/>
    </source>
</evidence>
<dbReference type="KEGG" id="rlc:K227x_32260"/>
<dbReference type="KEGG" id="rlc:K227x_42450"/>
<evidence type="ECO:0000313" key="5">
    <source>
        <dbReference type="EMBL" id="QDT04387.1"/>
    </source>
</evidence>
<dbReference type="EMBL" id="CP036525">
    <property type="protein sequence ID" value="QDT05792.1"/>
    <property type="molecule type" value="Genomic_DNA"/>
</dbReference>
<evidence type="ECO:0000259" key="3">
    <source>
        <dbReference type="Pfam" id="PF05598"/>
    </source>
</evidence>
<accession>A0A517NFC1</accession>
<proteinExistence type="predicted"/>
<dbReference type="OrthoDB" id="292754at2"/>
<dbReference type="KEGG" id="rlc:K227x_58000"/>
<dbReference type="KEGG" id="rlc:K227x_42310"/>
<dbReference type="KEGG" id="rlc:K227x_41970"/>
<dbReference type="InterPro" id="IPR002559">
    <property type="entry name" value="Transposase_11"/>
</dbReference>
<feature type="domain" description="Transposase InsH N-terminal" evidence="3">
    <location>
        <begin position="29"/>
        <end position="123"/>
    </location>
</feature>
<evidence type="ECO:0000256" key="1">
    <source>
        <dbReference type="SAM" id="MobiDB-lite"/>
    </source>
</evidence>
<evidence type="ECO:0008006" key="15">
    <source>
        <dbReference type="Google" id="ProtNLM"/>
    </source>
</evidence>
<dbReference type="EMBL" id="CP036525">
    <property type="protein sequence ID" value="QDT04829.1"/>
    <property type="molecule type" value="Genomic_DNA"/>
</dbReference>
<protein>
    <recommendedName>
        <fullName evidence="15">Transposase DDE domain protein</fullName>
    </recommendedName>
</protein>
<dbReference type="InterPro" id="IPR008490">
    <property type="entry name" value="Transposase_InsH_N"/>
</dbReference>
<evidence type="ECO:0000313" key="7">
    <source>
        <dbReference type="EMBL" id="QDT05607.1"/>
    </source>
</evidence>
<dbReference type="AlphaFoldDB" id="A0A517NFC1"/>
<name>A0A517NFC1_9BACT</name>
<dbReference type="PANTHER" id="PTHR33408">
    <property type="entry name" value="TRANSPOSASE"/>
    <property type="match status" value="1"/>
</dbReference>
<dbReference type="InterPro" id="IPR047629">
    <property type="entry name" value="IS1182_transpos"/>
</dbReference>
<dbReference type="PANTHER" id="PTHR33408:SF4">
    <property type="entry name" value="TRANSPOSASE DDE DOMAIN-CONTAINING PROTEIN"/>
    <property type="match status" value="1"/>
</dbReference>
<evidence type="ECO:0000313" key="12">
    <source>
        <dbReference type="EMBL" id="QDT05984.1"/>
    </source>
</evidence>
<keyword evidence="14" id="KW-1185">Reference proteome</keyword>
<dbReference type="EMBL" id="CP036525">
    <property type="protein sequence ID" value="QDT07373.1"/>
    <property type="molecule type" value="Genomic_DNA"/>
</dbReference>
<dbReference type="Pfam" id="PF01609">
    <property type="entry name" value="DDE_Tnp_1"/>
    <property type="match status" value="1"/>
</dbReference>
<evidence type="ECO:0000313" key="4">
    <source>
        <dbReference type="EMBL" id="QDT03642.1"/>
    </source>
</evidence>
<sequence>MKIPTDAQQRGSARTHRPERSQVEMRFYSLDQMVAREHRVRLVWQYCESLDLGPLYEKIKSKVDGRGRTPIDPRILFALWFYATLEGISSARRLSDLTTRDFHYLWICGDVTVNHHTLSDFRSGNAEYLEKLLSDSIAVLLSEKLITLDTIGQDGMRVRASAGSSSFRSESTLQQMQEVAEDYVKELAERSDEEAAAATRAEQAARKRAADERLERIKAAQENLKELERRRKEKRSRKSKSTPRASTTDPEAARMKMGDGGFRPAYNVQFASDGDSRIVVGVSVDNQGSDQGEMLPMYESICRTYGVTPAHYLVDGGFTKASDIEAMDAAGTEVYGPLKDIKRQVANGKDPHASKPGDSDAMARYRKRMGTPEAQEMLRRRPSIAEFPNAECRNRGLHQFRVRGQKKAMAQTLWHVLVNNFNRLNNLGFLQTLMRQSCTATP</sequence>
<evidence type="ECO:0000313" key="14">
    <source>
        <dbReference type="Proteomes" id="UP000318538"/>
    </source>
</evidence>
<dbReference type="NCBIfam" id="NF033551">
    <property type="entry name" value="transpos_IS1182"/>
    <property type="match status" value="1"/>
</dbReference>
<dbReference type="KEGG" id="rlc:K227x_43910"/>
<dbReference type="EMBL" id="CP036525">
    <property type="protein sequence ID" value="QDT05607.1"/>
    <property type="molecule type" value="Genomic_DNA"/>
</dbReference>
<feature type="region of interest" description="Disordered" evidence="1">
    <location>
        <begin position="222"/>
        <end position="260"/>
    </location>
</feature>
<dbReference type="GO" id="GO:0004803">
    <property type="term" value="F:transposase activity"/>
    <property type="evidence" value="ECO:0007669"/>
    <property type="project" value="InterPro"/>
</dbReference>
<organism evidence="10 14">
    <name type="scientific">Rubripirellula lacrimiformis</name>
    <dbReference type="NCBI Taxonomy" id="1930273"/>
    <lineage>
        <taxon>Bacteria</taxon>
        <taxon>Pseudomonadati</taxon>
        <taxon>Planctomycetota</taxon>
        <taxon>Planctomycetia</taxon>
        <taxon>Pirellulales</taxon>
        <taxon>Pirellulaceae</taxon>
        <taxon>Rubripirellula</taxon>
    </lineage>
</organism>
<dbReference type="KEGG" id="rlc:K227x_27780"/>
<evidence type="ECO:0000313" key="6">
    <source>
        <dbReference type="EMBL" id="QDT04829.1"/>
    </source>
</evidence>
<evidence type="ECO:0000313" key="13">
    <source>
        <dbReference type="EMBL" id="QDT07373.1"/>
    </source>
</evidence>
<feature type="domain" description="Transposase IS4-like" evidence="2">
    <location>
        <begin position="251"/>
        <end position="418"/>
    </location>
</feature>
<dbReference type="EMBL" id="CP036525">
    <property type="protein sequence ID" value="QDT05984.1"/>
    <property type="molecule type" value="Genomic_DNA"/>
</dbReference>
<dbReference type="KEGG" id="rlc:K227x_40080"/>
<dbReference type="KEGG" id="rlc:K227x_42300"/>
<dbReference type="GO" id="GO:0006313">
    <property type="term" value="P:DNA transposition"/>
    <property type="evidence" value="ECO:0007669"/>
    <property type="project" value="InterPro"/>
</dbReference>
<dbReference type="RefSeq" id="WP_145169287.1">
    <property type="nucleotide sequence ID" value="NZ_CP036525.1"/>
</dbReference>
<dbReference type="KEGG" id="rlc:K227x_20260"/>
<evidence type="ECO:0000313" key="9">
    <source>
        <dbReference type="EMBL" id="QDT05825.1"/>
    </source>
</evidence>
<gene>
    <name evidence="4" type="ORF">K227x_20260</name>
    <name evidence="5" type="ORF">K227x_27780</name>
    <name evidence="6" type="ORF">K227x_32260</name>
    <name evidence="7" type="ORF">K227x_40080</name>
    <name evidence="8" type="ORF">K227x_41970</name>
    <name evidence="9" type="ORF">K227x_42300</name>
    <name evidence="10" type="ORF">K227x_42310</name>
    <name evidence="11" type="ORF">K227x_42450</name>
    <name evidence="12" type="ORF">K227x_43910</name>
    <name evidence="13" type="ORF">K227x_58000</name>
</gene>
<evidence type="ECO:0000313" key="11">
    <source>
        <dbReference type="EMBL" id="QDT05840.1"/>
    </source>
</evidence>
<dbReference type="GO" id="GO:0003677">
    <property type="term" value="F:DNA binding"/>
    <property type="evidence" value="ECO:0007669"/>
    <property type="project" value="InterPro"/>
</dbReference>
<dbReference type="EMBL" id="CP036525">
    <property type="protein sequence ID" value="QDT05825.1"/>
    <property type="molecule type" value="Genomic_DNA"/>
</dbReference>